<comment type="caution">
    <text evidence="6">The sequence shown here is derived from an EMBL/GenBank/DDBJ whole genome shotgun (WGS) entry which is preliminary data.</text>
</comment>
<organism evidence="6 7">
    <name type="scientific">Ganoderma sinense ZZ0214-1</name>
    <dbReference type="NCBI Taxonomy" id="1077348"/>
    <lineage>
        <taxon>Eukaryota</taxon>
        <taxon>Fungi</taxon>
        <taxon>Dikarya</taxon>
        <taxon>Basidiomycota</taxon>
        <taxon>Agaricomycotina</taxon>
        <taxon>Agaricomycetes</taxon>
        <taxon>Polyporales</taxon>
        <taxon>Polyporaceae</taxon>
        <taxon>Ganoderma</taxon>
    </lineage>
</organism>
<dbReference type="InterPro" id="IPR002110">
    <property type="entry name" value="Ankyrin_rpt"/>
</dbReference>
<dbReference type="GO" id="GO:0005634">
    <property type="term" value="C:nucleus"/>
    <property type="evidence" value="ECO:0007669"/>
    <property type="project" value="TreeGrafter"/>
</dbReference>
<dbReference type="PROSITE" id="PS51559">
    <property type="entry name" value="SAM_RMT2"/>
    <property type="match status" value="1"/>
</dbReference>
<dbReference type="AlphaFoldDB" id="A0A2G8SQP2"/>
<dbReference type="EMBL" id="AYKW01000002">
    <property type="protein sequence ID" value="PIL36091.1"/>
    <property type="molecule type" value="Genomic_DNA"/>
</dbReference>
<dbReference type="SUPFAM" id="SSF53335">
    <property type="entry name" value="S-adenosyl-L-methionine-dependent methyltransferases"/>
    <property type="match status" value="1"/>
</dbReference>
<dbReference type="STRING" id="1077348.A0A2G8SQP2"/>
<dbReference type="InterPro" id="IPR026480">
    <property type="entry name" value="RMT2_dom"/>
</dbReference>
<dbReference type="Gene3D" id="1.25.40.20">
    <property type="entry name" value="Ankyrin repeat-containing domain"/>
    <property type="match status" value="1"/>
</dbReference>
<evidence type="ECO:0000256" key="4">
    <source>
        <dbReference type="PROSITE-ProRule" id="PRU00023"/>
    </source>
</evidence>
<evidence type="ECO:0000256" key="3">
    <source>
        <dbReference type="ARBA" id="ARBA00022691"/>
    </source>
</evidence>
<keyword evidence="3" id="KW-0949">S-adenosyl-L-methionine</keyword>
<dbReference type="Proteomes" id="UP000230002">
    <property type="component" value="Unassembled WGS sequence"/>
</dbReference>
<dbReference type="InterPro" id="IPR036770">
    <property type="entry name" value="Ankyrin_rpt-contain_sf"/>
</dbReference>
<accession>A0A2G8SQP2</accession>
<dbReference type="Pfam" id="PF12796">
    <property type="entry name" value="Ank_2"/>
    <property type="match status" value="1"/>
</dbReference>
<dbReference type="GO" id="GO:0005737">
    <property type="term" value="C:cytoplasm"/>
    <property type="evidence" value="ECO:0007669"/>
    <property type="project" value="TreeGrafter"/>
</dbReference>
<keyword evidence="2" id="KW-0808">Transferase</keyword>
<name>A0A2G8SQP2_9APHY</name>
<dbReference type="Gene3D" id="3.40.50.150">
    <property type="entry name" value="Vaccinia Virus protein VP39"/>
    <property type="match status" value="1"/>
</dbReference>
<evidence type="ECO:0000313" key="6">
    <source>
        <dbReference type="EMBL" id="PIL36091.1"/>
    </source>
</evidence>
<evidence type="ECO:0000313" key="7">
    <source>
        <dbReference type="Proteomes" id="UP000230002"/>
    </source>
</evidence>
<reference evidence="6 7" key="1">
    <citation type="journal article" date="2015" name="Sci. Rep.">
        <title>Chromosome-level genome map provides insights into diverse defense mechanisms in the medicinal fungus Ganoderma sinense.</title>
        <authorList>
            <person name="Zhu Y."/>
            <person name="Xu J."/>
            <person name="Sun C."/>
            <person name="Zhou S."/>
            <person name="Xu H."/>
            <person name="Nelson D.R."/>
            <person name="Qian J."/>
            <person name="Song J."/>
            <person name="Luo H."/>
            <person name="Xiang L."/>
            <person name="Li Y."/>
            <person name="Xu Z."/>
            <person name="Ji A."/>
            <person name="Wang L."/>
            <person name="Lu S."/>
            <person name="Hayward A."/>
            <person name="Sun W."/>
            <person name="Li X."/>
            <person name="Schwartz D.C."/>
            <person name="Wang Y."/>
            <person name="Chen S."/>
        </authorList>
    </citation>
    <scope>NUCLEOTIDE SEQUENCE [LARGE SCALE GENOMIC DNA]</scope>
    <source>
        <strain evidence="6 7">ZZ0214-1</strain>
    </source>
</reference>
<evidence type="ECO:0000256" key="2">
    <source>
        <dbReference type="ARBA" id="ARBA00022679"/>
    </source>
</evidence>
<dbReference type="SUPFAM" id="SSF48403">
    <property type="entry name" value="Ankyrin repeat"/>
    <property type="match status" value="1"/>
</dbReference>
<dbReference type="PROSITE" id="PS50088">
    <property type="entry name" value="ANK_REPEAT"/>
    <property type="match status" value="1"/>
</dbReference>
<evidence type="ECO:0000256" key="1">
    <source>
        <dbReference type="ARBA" id="ARBA00022603"/>
    </source>
</evidence>
<feature type="repeat" description="ANK" evidence="4">
    <location>
        <begin position="57"/>
        <end position="89"/>
    </location>
</feature>
<dbReference type="InterPro" id="IPR051038">
    <property type="entry name" value="RMT2/GAMT_Mtase"/>
</dbReference>
<keyword evidence="7" id="KW-1185">Reference proteome</keyword>
<dbReference type="PANTHER" id="PTHR32379">
    <property type="entry name" value="GUANIDINOACETATE N-METHYLTRANSFERASE"/>
    <property type="match status" value="1"/>
</dbReference>
<keyword evidence="1" id="KW-0489">Methyltransferase</keyword>
<dbReference type="GO" id="GO:0032259">
    <property type="term" value="P:methylation"/>
    <property type="evidence" value="ECO:0007669"/>
    <property type="project" value="UniProtKB-KW"/>
</dbReference>
<dbReference type="PROSITE" id="PS50297">
    <property type="entry name" value="ANK_REP_REGION"/>
    <property type="match status" value="1"/>
</dbReference>
<evidence type="ECO:0000259" key="5">
    <source>
        <dbReference type="PROSITE" id="PS51559"/>
    </source>
</evidence>
<protein>
    <submittedName>
        <fullName evidence="6">Transporter</fullName>
    </submittedName>
</protein>
<keyword evidence="4" id="KW-0040">ANK repeat</keyword>
<sequence>MAMDPKGSADASDDDMDVDALVEQGQELVDAIFRRRPLAEIKALIAAGAPVWYQDDEGTSPLHVAAYAEDQELVRFLIAEGALWNAVDNLHNTAGDIAVSLNNDECYQLIRDAGIRSEVLLRLLAKKAPEASSPLHLILKATDSTPAGSTDAFLNTTLEYTKDEHGQNVCLVRVNDKEKVGVMMGWERGIMQETVSRLCADHPNFEDGLKVLNVGFGLGIIDTLFQDMSTKPSLHVIIEPHPDVLNHMRERGWFEKEGVRILEGKWQDFTDSEDLLGVGGFDVIYTDTFSEDYAELHRFFGHLPDLLEGPDSRFSFFNGLGATNAMFYDVYRHVAGLHLADVGIDVEWSDVDVFEGDVDRWGKTREYFAMRTYRLPIGRMKLL</sequence>
<dbReference type="InterPro" id="IPR029063">
    <property type="entry name" value="SAM-dependent_MTases_sf"/>
</dbReference>
<gene>
    <name evidence="6" type="ORF">GSI_01751</name>
</gene>
<dbReference type="PANTHER" id="PTHR32379:SF1">
    <property type="entry name" value="GUANIDINOACETATE N-METHYLTRANSFERASE"/>
    <property type="match status" value="1"/>
</dbReference>
<feature type="domain" description="RMT2" evidence="5">
    <location>
        <begin position="144"/>
        <end position="383"/>
    </location>
</feature>
<dbReference type="OrthoDB" id="19014at2759"/>
<proteinExistence type="predicted"/>
<dbReference type="GO" id="GO:0019702">
    <property type="term" value="F:protein arginine N5-methyltransferase activity"/>
    <property type="evidence" value="ECO:0007669"/>
    <property type="project" value="TreeGrafter"/>
</dbReference>